<gene>
    <name evidence="1" type="ORF">LPLAT_LOCUS6028</name>
</gene>
<dbReference type="AlphaFoldDB" id="A0AAV2NJK3"/>
<reference evidence="1" key="1">
    <citation type="submission" date="2024-04" db="EMBL/GenBank/DDBJ databases">
        <authorList>
            <consortium name="Molecular Ecology Group"/>
        </authorList>
    </citation>
    <scope>NUCLEOTIDE SEQUENCE</scope>
</reference>
<accession>A0AAV2NJK3</accession>
<evidence type="ECO:0000313" key="2">
    <source>
        <dbReference type="Proteomes" id="UP001497644"/>
    </source>
</evidence>
<organism evidence="1 2">
    <name type="scientific">Lasius platythorax</name>
    <dbReference type="NCBI Taxonomy" id="488582"/>
    <lineage>
        <taxon>Eukaryota</taxon>
        <taxon>Metazoa</taxon>
        <taxon>Ecdysozoa</taxon>
        <taxon>Arthropoda</taxon>
        <taxon>Hexapoda</taxon>
        <taxon>Insecta</taxon>
        <taxon>Pterygota</taxon>
        <taxon>Neoptera</taxon>
        <taxon>Endopterygota</taxon>
        <taxon>Hymenoptera</taxon>
        <taxon>Apocrita</taxon>
        <taxon>Aculeata</taxon>
        <taxon>Formicoidea</taxon>
        <taxon>Formicidae</taxon>
        <taxon>Formicinae</taxon>
        <taxon>Lasius</taxon>
        <taxon>Lasius</taxon>
    </lineage>
</organism>
<sequence length="104" mass="10961">MVAVIVNASVMPAQPAGPLDLSLPPPWCTFYRARLGNLARSLSGLDSDRLSMTSLITAPPAYRSLPAAFPPGPHHPPLSYPFHADTAVGSLCGIRVPHKPPRGA</sequence>
<dbReference type="Proteomes" id="UP001497644">
    <property type="component" value="Chromosome 2"/>
</dbReference>
<protein>
    <submittedName>
        <fullName evidence="1">Uncharacterized protein</fullName>
    </submittedName>
</protein>
<name>A0AAV2NJK3_9HYME</name>
<proteinExistence type="predicted"/>
<evidence type="ECO:0000313" key="1">
    <source>
        <dbReference type="EMBL" id="CAL1679925.1"/>
    </source>
</evidence>
<keyword evidence="2" id="KW-1185">Reference proteome</keyword>
<dbReference type="EMBL" id="OZ034825">
    <property type="protein sequence ID" value="CAL1679925.1"/>
    <property type="molecule type" value="Genomic_DNA"/>
</dbReference>